<dbReference type="EMBL" id="MU117963">
    <property type="protein sequence ID" value="KAF9653564.1"/>
    <property type="molecule type" value="Genomic_DNA"/>
</dbReference>
<accession>A0ACB6ZVJ4</accession>
<protein>
    <submittedName>
        <fullName evidence="1">Uncharacterized protein</fullName>
    </submittedName>
</protein>
<reference evidence="1" key="1">
    <citation type="submission" date="2019-10" db="EMBL/GenBank/DDBJ databases">
        <authorList>
            <consortium name="DOE Joint Genome Institute"/>
            <person name="Kuo A."/>
            <person name="Miyauchi S."/>
            <person name="Kiss E."/>
            <person name="Drula E."/>
            <person name="Kohler A."/>
            <person name="Sanchez-Garcia M."/>
            <person name="Andreopoulos B."/>
            <person name="Barry K.W."/>
            <person name="Bonito G."/>
            <person name="Buee M."/>
            <person name="Carver A."/>
            <person name="Chen C."/>
            <person name="Cichocki N."/>
            <person name="Clum A."/>
            <person name="Culley D."/>
            <person name="Crous P.W."/>
            <person name="Fauchery L."/>
            <person name="Girlanda M."/>
            <person name="Hayes R."/>
            <person name="Keri Z."/>
            <person name="Labutti K."/>
            <person name="Lipzen A."/>
            <person name="Lombard V."/>
            <person name="Magnuson J."/>
            <person name="Maillard F."/>
            <person name="Morin E."/>
            <person name="Murat C."/>
            <person name="Nolan M."/>
            <person name="Ohm R."/>
            <person name="Pangilinan J."/>
            <person name="Pereira M."/>
            <person name="Perotto S."/>
            <person name="Peter M."/>
            <person name="Riley R."/>
            <person name="Sitrit Y."/>
            <person name="Stielow B."/>
            <person name="Szollosi G."/>
            <person name="Zifcakova L."/>
            <person name="Stursova M."/>
            <person name="Spatafora J.W."/>
            <person name="Tedersoo L."/>
            <person name="Vaario L.-M."/>
            <person name="Yamada A."/>
            <person name="Yan M."/>
            <person name="Wang P."/>
            <person name="Xu J."/>
            <person name="Bruns T."/>
            <person name="Baldrian P."/>
            <person name="Vilgalys R."/>
            <person name="Henrissat B."/>
            <person name="Grigoriev I.V."/>
            <person name="Hibbett D."/>
            <person name="Nagy L.G."/>
            <person name="Martin F.M."/>
        </authorList>
    </citation>
    <scope>NUCLEOTIDE SEQUENCE</scope>
    <source>
        <strain evidence="1">P2</strain>
    </source>
</reference>
<gene>
    <name evidence="1" type="ORF">BDM02DRAFT_3107481</name>
</gene>
<comment type="caution">
    <text evidence="1">The sequence shown here is derived from an EMBL/GenBank/DDBJ whole genome shotgun (WGS) entry which is preliminary data.</text>
</comment>
<proteinExistence type="predicted"/>
<name>A0ACB6ZVJ4_THEGA</name>
<reference evidence="1" key="2">
    <citation type="journal article" date="2020" name="Nat. Commun.">
        <title>Large-scale genome sequencing of mycorrhizal fungi provides insights into the early evolution of symbiotic traits.</title>
        <authorList>
            <person name="Miyauchi S."/>
            <person name="Kiss E."/>
            <person name="Kuo A."/>
            <person name="Drula E."/>
            <person name="Kohler A."/>
            <person name="Sanchez-Garcia M."/>
            <person name="Morin E."/>
            <person name="Andreopoulos B."/>
            <person name="Barry K.W."/>
            <person name="Bonito G."/>
            <person name="Buee M."/>
            <person name="Carver A."/>
            <person name="Chen C."/>
            <person name="Cichocki N."/>
            <person name="Clum A."/>
            <person name="Culley D."/>
            <person name="Crous P.W."/>
            <person name="Fauchery L."/>
            <person name="Girlanda M."/>
            <person name="Hayes R.D."/>
            <person name="Keri Z."/>
            <person name="LaButti K."/>
            <person name="Lipzen A."/>
            <person name="Lombard V."/>
            <person name="Magnuson J."/>
            <person name="Maillard F."/>
            <person name="Murat C."/>
            <person name="Nolan M."/>
            <person name="Ohm R.A."/>
            <person name="Pangilinan J."/>
            <person name="Pereira M.F."/>
            <person name="Perotto S."/>
            <person name="Peter M."/>
            <person name="Pfister S."/>
            <person name="Riley R."/>
            <person name="Sitrit Y."/>
            <person name="Stielow J.B."/>
            <person name="Szollosi G."/>
            <person name="Zifcakova L."/>
            <person name="Stursova M."/>
            <person name="Spatafora J.W."/>
            <person name="Tedersoo L."/>
            <person name="Vaario L.M."/>
            <person name="Yamada A."/>
            <person name="Yan M."/>
            <person name="Wang P."/>
            <person name="Xu J."/>
            <person name="Bruns T."/>
            <person name="Baldrian P."/>
            <person name="Vilgalys R."/>
            <person name="Dunand C."/>
            <person name="Henrissat B."/>
            <person name="Grigoriev I.V."/>
            <person name="Hibbett D."/>
            <person name="Nagy L.G."/>
            <person name="Martin F.M."/>
        </authorList>
    </citation>
    <scope>NUCLEOTIDE SEQUENCE</scope>
    <source>
        <strain evidence="1">P2</strain>
    </source>
</reference>
<organism evidence="1 2">
    <name type="scientific">Thelephora ganbajun</name>
    <name type="common">Ganba fungus</name>
    <dbReference type="NCBI Taxonomy" id="370292"/>
    <lineage>
        <taxon>Eukaryota</taxon>
        <taxon>Fungi</taxon>
        <taxon>Dikarya</taxon>
        <taxon>Basidiomycota</taxon>
        <taxon>Agaricomycotina</taxon>
        <taxon>Agaricomycetes</taxon>
        <taxon>Thelephorales</taxon>
        <taxon>Thelephoraceae</taxon>
        <taxon>Thelephora</taxon>
    </lineage>
</organism>
<dbReference type="Proteomes" id="UP000886501">
    <property type="component" value="Unassembled WGS sequence"/>
</dbReference>
<evidence type="ECO:0000313" key="1">
    <source>
        <dbReference type="EMBL" id="KAF9653564.1"/>
    </source>
</evidence>
<keyword evidence="2" id="KW-1185">Reference proteome</keyword>
<sequence>MLSLFARRVTLSTRRSAATYTRILPSSASAIRLRGIRDTTPHANALRTFVNPQRNASTKATATTNKAKSSAKSKTAGRVKPGRKLTPEQKAALKQALQVKKELDRKKKAERAAALKAKLKAQSEKKKQAATLKRKRLAEKKKKLAEARKARLAKEKEKRLKAREAKKPKIIKPPPRRMTPFSLFVQEAKKPLQGVAADWRNLPEEGKQEYAVRAKAVAEKRKEEFNAFVKTVTPADVIRYNRHQRNKGATGIRVRFNDRPLSSFMRYAQEFRMRPDQAGKRLVEVSKAAGEAWRSMTQEEKDQYKPKSTKQTTA</sequence>
<evidence type="ECO:0000313" key="2">
    <source>
        <dbReference type="Proteomes" id="UP000886501"/>
    </source>
</evidence>